<evidence type="ECO:0000256" key="5">
    <source>
        <dbReference type="PROSITE-ProRule" id="PRU00708"/>
    </source>
</evidence>
<accession>A0A8H7ULT4</accession>
<feature type="domain" description="Pentatricopeptide repeat-containing protein-mitochondrial" evidence="6">
    <location>
        <begin position="276"/>
        <end position="407"/>
    </location>
</feature>
<dbReference type="InterPro" id="IPR002885">
    <property type="entry name" value="PPR_rpt"/>
</dbReference>
<dbReference type="PANTHER" id="PTHR47447:SF17">
    <property type="entry name" value="OS12G0638900 PROTEIN"/>
    <property type="match status" value="1"/>
</dbReference>
<reference evidence="7" key="1">
    <citation type="submission" date="2020-12" db="EMBL/GenBank/DDBJ databases">
        <title>Metabolic potential, ecology and presence of endohyphal bacteria is reflected in genomic diversity of Mucoromycotina.</title>
        <authorList>
            <person name="Muszewska A."/>
            <person name="Okrasinska A."/>
            <person name="Steczkiewicz K."/>
            <person name="Drgas O."/>
            <person name="Orlowska M."/>
            <person name="Perlinska-Lenart U."/>
            <person name="Aleksandrzak-Piekarczyk T."/>
            <person name="Szatraj K."/>
            <person name="Zielenkiewicz U."/>
            <person name="Pilsyk S."/>
            <person name="Malc E."/>
            <person name="Mieczkowski P."/>
            <person name="Kruszewska J.S."/>
            <person name="Biernat P."/>
            <person name="Pawlowska J."/>
        </authorList>
    </citation>
    <scope>NUCLEOTIDE SEQUENCE</scope>
    <source>
        <strain evidence="7">WA0000051536</strain>
    </source>
</reference>
<evidence type="ECO:0000313" key="7">
    <source>
        <dbReference type="EMBL" id="KAG2187925.1"/>
    </source>
</evidence>
<feature type="repeat" description="PPR" evidence="5">
    <location>
        <begin position="167"/>
        <end position="201"/>
    </location>
</feature>
<evidence type="ECO:0000313" key="8">
    <source>
        <dbReference type="Proteomes" id="UP000612746"/>
    </source>
</evidence>
<keyword evidence="2" id="KW-0677">Repeat</keyword>
<evidence type="ECO:0000256" key="2">
    <source>
        <dbReference type="ARBA" id="ARBA00022737"/>
    </source>
</evidence>
<dbReference type="PROSITE" id="PS51375">
    <property type="entry name" value="PPR"/>
    <property type="match status" value="3"/>
</dbReference>
<comment type="caution">
    <text evidence="7">The sequence shown here is derived from an EMBL/GenBank/DDBJ whole genome shotgun (WGS) entry which is preliminary data.</text>
</comment>
<dbReference type="Gene3D" id="1.25.40.10">
    <property type="entry name" value="Tetratricopeptide repeat domain"/>
    <property type="match status" value="3"/>
</dbReference>
<evidence type="ECO:0000256" key="3">
    <source>
        <dbReference type="ARBA" id="ARBA00044493"/>
    </source>
</evidence>
<dbReference type="Pfam" id="PF13812">
    <property type="entry name" value="PPR_3"/>
    <property type="match status" value="3"/>
</dbReference>
<dbReference type="NCBIfam" id="TIGR00756">
    <property type="entry name" value="PPR"/>
    <property type="match status" value="2"/>
</dbReference>
<name>A0A8H7ULT4_9FUNG</name>
<comment type="subunit">
    <text evidence="4">Binds to mitochondrial small subunit 15S rRNA.</text>
</comment>
<comment type="similarity">
    <text evidence="1">Belongs to the CCM1 family.</text>
</comment>
<evidence type="ECO:0000256" key="1">
    <source>
        <dbReference type="ARBA" id="ARBA00006192"/>
    </source>
</evidence>
<evidence type="ECO:0000259" key="6">
    <source>
        <dbReference type="Pfam" id="PF23276"/>
    </source>
</evidence>
<dbReference type="InterPro" id="IPR011990">
    <property type="entry name" value="TPR-like_helical_dom_sf"/>
</dbReference>
<sequence length="545" mass="61645">MLASTAGKTHMLTKLISLNIGKKQLPALVRFNSTLQLPDLTQEQAGRHASSDSVRPIKFYHTKLAKNMLLFTKQNIPSGLNTMSNVFKEMEAKGVSYNLDTWVYKLQFYALRKDNRRMLKTFDTILERYTPSVDVFNIVTKALSNQGNVLEQSTIMEIMKAKGIQPNAFTYYNVIKTLHESRNIEQALDLHDQALQEGIRPNALSYDHLVRLCGEFNELELGWKMLQDADKANLPLRLAPGIALPLLRSAAKNENLEVVNGILEIIQRRNLSLPDDGTALAVLNFAGNIGNTELASSMIDSLGQQGYQYHEQHFAPLIQAFVKQGDIQKAFSVLEIMRSFSIPATKHTAHPILESLDGNVEQIDQAYYILEQMKKEGKEVDTIAFNTVLGACVKARDLHRSISTYQEAAKLGVKPNIDTYNYALDACLLARNRQMGDLILNHMKEANVSPNIATYTKCIMLSCTQSNYEDAFLYLEEMKQYNIIPPRMCYEHLVRKLVRESDPRLKVALEEMETFGLEVTPFLRSYITNKGRPQQQSSNKPSTKS</sequence>
<proteinExistence type="inferred from homology"/>
<keyword evidence="8" id="KW-1185">Reference proteome</keyword>
<dbReference type="AlphaFoldDB" id="A0A8H7ULT4"/>
<dbReference type="EMBL" id="JAEPRA010000002">
    <property type="protein sequence ID" value="KAG2187925.1"/>
    <property type="molecule type" value="Genomic_DNA"/>
</dbReference>
<dbReference type="Pfam" id="PF23276">
    <property type="entry name" value="TPR_24"/>
    <property type="match status" value="1"/>
</dbReference>
<evidence type="ECO:0000256" key="4">
    <source>
        <dbReference type="ARBA" id="ARBA00044511"/>
    </source>
</evidence>
<dbReference type="Proteomes" id="UP000612746">
    <property type="component" value="Unassembled WGS sequence"/>
</dbReference>
<protein>
    <recommendedName>
        <fullName evidence="6">Pentatricopeptide repeat-containing protein-mitochondrial domain-containing protein</fullName>
    </recommendedName>
</protein>
<gene>
    <name evidence="7" type="ORF">INT44_000675</name>
</gene>
<feature type="repeat" description="PPR" evidence="5">
    <location>
        <begin position="132"/>
        <end position="166"/>
    </location>
</feature>
<dbReference type="InterPro" id="IPR057027">
    <property type="entry name" value="TPR_mt"/>
</dbReference>
<organism evidence="7 8">
    <name type="scientific">Umbelopsis vinacea</name>
    <dbReference type="NCBI Taxonomy" id="44442"/>
    <lineage>
        <taxon>Eukaryota</taxon>
        <taxon>Fungi</taxon>
        <taxon>Fungi incertae sedis</taxon>
        <taxon>Mucoromycota</taxon>
        <taxon>Mucoromycotina</taxon>
        <taxon>Umbelopsidomycetes</taxon>
        <taxon>Umbelopsidales</taxon>
        <taxon>Umbelopsidaceae</taxon>
        <taxon>Umbelopsis</taxon>
    </lineage>
</organism>
<comment type="function">
    <text evidence="3">Regulates mitochondrial small subunit maturation by controlling 15S rRNA 5'-end processing. Localizes to the 5' precursor of the 15S rRNA in a position that is subsequently occupied by mS47 in the mature yeast mtSSU. Uses structure and sequence-specific RNA recognition, binding to a single-stranded region of the precursor and specifically recognizing bases -6 to -1. The exchange of Ccm1 for mS47 is coupled to the irreversible removal of precursor rRNA that is accompanied by conformational changes of the mitoribosomal proteins uS5m and mS26. These conformational changes signal completion of 5'-end rRNA processing through protection of the mature 5'-end of the 15S rRNA and stabilization of mS47. The removal of the 5' precursor together with the dissociation of Ccm1 may be catalyzed by the 5'-3' exoribonuclease Pet127. Involved in the specific removal of group I introns in mitochondrial encoded transcripts.</text>
</comment>
<dbReference type="OrthoDB" id="185373at2759"/>
<dbReference type="PANTHER" id="PTHR47447">
    <property type="entry name" value="OS03G0856100 PROTEIN"/>
    <property type="match status" value="1"/>
</dbReference>
<feature type="repeat" description="PPR" evidence="5">
    <location>
        <begin position="381"/>
        <end position="415"/>
    </location>
</feature>